<protein>
    <recommendedName>
        <fullName evidence="5">PKD domain-containing protein</fullName>
    </recommendedName>
</protein>
<feature type="transmembrane region" description="Helical" evidence="1">
    <location>
        <begin position="354"/>
        <end position="379"/>
    </location>
</feature>
<evidence type="ECO:0000256" key="2">
    <source>
        <dbReference type="SAM" id="SignalP"/>
    </source>
</evidence>
<proteinExistence type="predicted"/>
<sequence>MAVSFPWTRFGLWWALYLLATPVRADPPTLTLRCAGPGTLDVPIEFWAHLSDPGTPGPYIFRWEDDASPAHWNEVSTDQPMNRQTFVYASRVYKARPLRMTVLAFAEEGFYREPLARASLDFEVNEGLSGSIRFNGSVIPPTGLLASDYVNALSLQIHDPATYFRPNLTTYYWFINGTFYGQMRHNFTYRFPPGHTYVEATFIATHVNKPPPVMSANATVSTQQLHQSLKSHQSPVVKFGVSRQVIESRRSLSALKVKGPTWFRHGELLNLILECDGSGPWQYCWSIKNSGYNVTGNETCVDPQTLTPHCKFPAVWYFRQSGTYDILFILSNGVSRIRRLVHVNVYDVHKQMPVSFVVVPICSILAASVACVAGIFAFVTVRRNLSVEIADFDFSQTVNPALAEDLEYKTFWERLKDSLIHSFSNTSDVFSSISSASSRSMSGGGSGGAVGIHYGSMT</sequence>
<reference evidence="3 4" key="1">
    <citation type="journal article" date="2018" name="Nat. Ecol. Evol.">
        <title>Genomic signatures of mitonuclear coevolution across populations of Tigriopus californicus.</title>
        <authorList>
            <person name="Barreto F.S."/>
            <person name="Watson E.T."/>
            <person name="Lima T.G."/>
            <person name="Willett C.S."/>
            <person name="Edmands S."/>
            <person name="Li W."/>
            <person name="Burton R.S."/>
        </authorList>
    </citation>
    <scope>NUCLEOTIDE SEQUENCE [LARGE SCALE GENOMIC DNA]</scope>
    <source>
        <strain evidence="3 4">San Diego</strain>
    </source>
</reference>
<dbReference type="STRING" id="6832.A0A553NSN1"/>
<dbReference type="EMBL" id="VCGU01000010">
    <property type="protein sequence ID" value="TRY68441.1"/>
    <property type="molecule type" value="Genomic_DNA"/>
</dbReference>
<dbReference type="PANTHER" id="PTHR11861:SF8">
    <property type="entry name" value="PKD DOMAIN-CONTAINING PROTEIN"/>
    <property type="match status" value="1"/>
</dbReference>
<keyword evidence="1" id="KW-1133">Transmembrane helix</keyword>
<evidence type="ECO:0008006" key="5">
    <source>
        <dbReference type="Google" id="ProtNLM"/>
    </source>
</evidence>
<dbReference type="OrthoDB" id="6381995at2759"/>
<dbReference type="PANTHER" id="PTHR11861">
    <property type="entry name" value="MELANOCYTE PROTEIN PMEL 17-RELATED"/>
    <property type="match status" value="1"/>
</dbReference>
<keyword evidence="1" id="KW-0812">Transmembrane</keyword>
<keyword evidence="1" id="KW-0472">Membrane</keyword>
<organism evidence="3 4">
    <name type="scientific">Tigriopus californicus</name>
    <name type="common">Marine copepod</name>
    <dbReference type="NCBI Taxonomy" id="6832"/>
    <lineage>
        <taxon>Eukaryota</taxon>
        <taxon>Metazoa</taxon>
        <taxon>Ecdysozoa</taxon>
        <taxon>Arthropoda</taxon>
        <taxon>Crustacea</taxon>
        <taxon>Multicrustacea</taxon>
        <taxon>Hexanauplia</taxon>
        <taxon>Copepoda</taxon>
        <taxon>Harpacticoida</taxon>
        <taxon>Harpacticidae</taxon>
        <taxon>Tigriopus</taxon>
    </lineage>
</organism>
<accession>A0A553NSN1</accession>
<evidence type="ECO:0000256" key="1">
    <source>
        <dbReference type="SAM" id="Phobius"/>
    </source>
</evidence>
<dbReference type="GO" id="GO:0005886">
    <property type="term" value="C:plasma membrane"/>
    <property type="evidence" value="ECO:0007669"/>
    <property type="project" value="TreeGrafter"/>
</dbReference>
<feature type="chain" id="PRO_5022018451" description="PKD domain-containing protein" evidence="2">
    <location>
        <begin position="26"/>
        <end position="458"/>
    </location>
</feature>
<keyword evidence="4" id="KW-1185">Reference proteome</keyword>
<name>A0A553NSN1_TIGCA</name>
<dbReference type="AlphaFoldDB" id="A0A553NSN1"/>
<feature type="signal peptide" evidence="2">
    <location>
        <begin position="1"/>
        <end position="25"/>
    </location>
</feature>
<evidence type="ECO:0000313" key="4">
    <source>
        <dbReference type="Proteomes" id="UP000318571"/>
    </source>
</evidence>
<dbReference type="Proteomes" id="UP000318571">
    <property type="component" value="Chromosome 1"/>
</dbReference>
<keyword evidence="2" id="KW-0732">Signal</keyword>
<comment type="caution">
    <text evidence="3">The sequence shown here is derived from an EMBL/GenBank/DDBJ whole genome shotgun (WGS) entry which is preliminary data.</text>
</comment>
<gene>
    <name evidence="3" type="ORF">TCAL_05629</name>
</gene>
<dbReference type="InterPro" id="IPR045219">
    <property type="entry name" value="PKAT"/>
</dbReference>
<evidence type="ECO:0000313" key="3">
    <source>
        <dbReference type="EMBL" id="TRY68441.1"/>
    </source>
</evidence>